<evidence type="ECO:0000313" key="3">
    <source>
        <dbReference type="EMBL" id="SDX01291.1"/>
    </source>
</evidence>
<keyword evidence="1" id="KW-0472">Membrane</keyword>
<keyword evidence="1 3" id="KW-0812">Transmembrane</keyword>
<dbReference type="RefSeq" id="WP_090298546.1">
    <property type="nucleotide sequence ID" value="NZ_FNKI01000004.1"/>
</dbReference>
<organism evidence="3 4">
    <name type="scientific">Flagellimonas zhangzhouensis</name>
    <dbReference type="NCBI Taxonomy" id="1073328"/>
    <lineage>
        <taxon>Bacteria</taxon>
        <taxon>Pseudomonadati</taxon>
        <taxon>Bacteroidota</taxon>
        <taxon>Flavobacteriia</taxon>
        <taxon>Flavobacteriales</taxon>
        <taxon>Flavobacteriaceae</taxon>
        <taxon>Flagellimonas</taxon>
    </lineage>
</organism>
<dbReference type="InterPro" id="IPR011933">
    <property type="entry name" value="Double_TM_dom"/>
</dbReference>
<dbReference type="OrthoDB" id="890881at2"/>
<dbReference type="STRING" id="1073328.SAMN05216294_3061"/>
<feature type="transmembrane region" description="Helical" evidence="1">
    <location>
        <begin position="56"/>
        <end position="75"/>
    </location>
</feature>
<dbReference type="PANTHER" id="PTHR37464:SF1">
    <property type="entry name" value="BLL2463 PROTEIN"/>
    <property type="match status" value="1"/>
</dbReference>
<gene>
    <name evidence="3" type="ORF">SAMN04487892_2960</name>
</gene>
<feature type="domain" description="Aerotolerance regulator N-terminal" evidence="2">
    <location>
        <begin position="1"/>
        <end position="76"/>
    </location>
</feature>
<dbReference type="PANTHER" id="PTHR37464">
    <property type="entry name" value="BLL2463 PROTEIN"/>
    <property type="match status" value="1"/>
</dbReference>
<proteinExistence type="predicted"/>
<accession>A0A1H2Y8C5</accession>
<dbReference type="InterPro" id="IPR024163">
    <property type="entry name" value="Aerotolerance_reg_N"/>
</dbReference>
<dbReference type="EMBL" id="FNMY01000005">
    <property type="protein sequence ID" value="SDX01291.1"/>
    <property type="molecule type" value="Genomic_DNA"/>
</dbReference>
<evidence type="ECO:0000313" key="4">
    <source>
        <dbReference type="Proteomes" id="UP000199592"/>
    </source>
</evidence>
<protein>
    <submittedName>
        <fullName evidence="3">N-terminal double-transmembrane domain-containing protein</fullName>
    </submittedName>
</protein>
<keyword evidence="1" id="KW-1133">Transmembrane helix</keyword>
<name>A0A1H2Y8C5_9FLAO</name>
<keyword evidence="4" id="KW-1185">Reference proteome</keyword>
<evidence type="ECO:0000259" key="2">
    <source>
        <dbReference type="Pfam" id="PF07584"/>
    </source>
</evidence>
<sequence>MVFANPTYLWALLGLLVPLAIHFWSKKEAKTIKIGSIQLLDESNSRQSSNIQLNEWLLLLLRMAIVALVVLLMAGPQWRIKGNKNVVTYLVEPSLAQEKGLSTILDSLAEDSPVLLLDESFPTWEADLDLETDQTTPNYWQLSQKLDSLTTDSIVVFTKAYVQGVFSKRPITQKKVHWVVMESDEITDEPLMAIEKASGMQLYAKSGNGSQTFLKSEVLTENYSKTTDGDSLQINMESGLITVPLVNQDSILVNLFVEDGFETDQKYTEAALRALLKYLEIEIDIHIKEELDDSEANANLNIWLKENRPNESKGTWLIFQESPLAKTLIEEGGQQGQFVLTSRLTSKNTVEQRYAEQLLQVLDLDAELKQLLAKADDRQMVVAEFKPTYQEPKTRKELATLKDITLWVFLILTVLMMAERIISFVKKQ</sequence>
<feature type="transmembrane region" description="Helical" evidence="1">
    <location>
        <begin position="6"/>
        <end position="24"/>
    </location>
</feature>
<reference evidence="4" key="1">
    <citation type="submission" date="2016-10" db="EMBL/GenBank/DDBJ databases">
        <authorList>
            <person name="Varghese N."/>
            <person name="Submissions S."/>
        </authorList>
    </citation>
    <scope>NUCLEOTIDE SEQUENCE [LARGE SCALE GENOMIC DNA]</scope>
    <source>
        <strain evidence="4">DSM 25030</strain>
    </source>
</reference>
<evidence type="ECO:0000256" key="1">
    <source>
        <dbReference type="SAM" id="Phobius"/>
    </source>
</evidence>
<feature type="transmembrane region" description="Helical" evidence="1">
    <location>
        <begin position="404"/>
        <end position="422"/>
    </location>
</feature>
<dbReference type="Pfam" id="PF07584">
    <property type="entry name" value="BatA"/>
    <property type="match status" value="1"/>
</dbReference>
<dbReference type="AlphaFoldDB" id="A0A1H2Y8C5"/>
<dbReference type="NCBIfam" id="TIGR02226">
    <property type="entry name" value="two_anch"/>
    <property type="match status" value="1"/>
</dbReference>
<dbReference type="Proteomes" id="UP000199592">
    <property type="component" value="Unassembled WGS sequence"/>
</dbReference>